<feature type="domain" description="Transferrin-like" evidence="1">
    <location>
        <begin position="75"/>
        <end position="123"/>
    </location>
</feature>
<dbReference type="Proteomes" id="UP000018936">
    <property type="component" value="Unassembled WGS sequence"/>
</dbReference>
<sequence length="123" mass="14333">MLIWSGENHSHLSSGMLDKASDPLAWRNFKVEEHWQVIKEDNARAIKERKACSEFSANMRFSLKWAALCLASSSVRWCTISNEEQEKCQRLKQECFSQQQSKDFPELICVRKTDHQECIIAIK</sequence>
<evidence type="ECO:0000259" key="1">
    <source>
        <dbReference type="PROSITE" id="PS51408"/>
    </source>
</evidence>
<feature type="non-terminal residue" evidence="2">
    <location>
        <position position="1"/>
    </location>
</feature>
<dbReference type="AlphaFoldDB" id="V8NIE1"/>
<evidence type="ECO:0000313" key="3">
    <source>
        <dbReference type="Proteomes" id="UP000018936"/>
    </source>
</evidence>
<dbReference type="OrthoDB" id="9981115at2759"/>
<reference evidence="2 3" key="1">
    <citation type="journal article" date="2013" name="Proc. Natl. Acad. Sci. U.S.A.">
        <title>The king cobra genome reveals dynamic gene evolution and adaptation in the snake venom system.</title>
        <authorList>
            <person name="Vonk F.J."/>
            <person name="Casewell N.R."/>
            <person name="Henkel C.V."/>
            <person name="Heimberg A.M."/>
            <person name="Jansen H.J."/>
            <person name="McCleary R.J."/>
            <person name="Kerkkamp H.M."/>
            <person name="Vos R.A."/>
            <person name="Guerreiro I."/>
            <person name="Calvete J.J."/>
            <person name="Wuster W."/>
            <person name="Woods A.E."/>
            <person name="Logan J.M."/>
            <person name="Harrison R.A."/>
            <person name="Castoe T.A."/>
            <person name="de Koning A.P."/>
            <person name="Pollock D.D."/>
            <person name="Yandell M."/>
            <person name="Calderon D."/>
            <person name="Renjifo C."/>
            <person name="Currier R.B."/>
            <person name="Salgado D."/>
            <person name="Pla D."/>
            <person name="Sanz L."/>
            <person name="Hyder A.S."/>
            <person name="Ribeiro J.M."/>
            <person name="Arntzen J.W."/>
            <person name="van den Thillart G.E."/>
            <person name="Boetzer M."/>
            <person name="Pirovano W."/>
            <person name="Dirks R.P."/>
            <person name="Spaink H.P."/>
            <person name="Duboule D."/>
            <person name="McGlinn E."/>
            <person name="Kini R.M."/>
            <person name="Richardson M.K."/>
        </authorList>
    </citation>
    <scope>NUCLEOTIDE SEQUENCE</scope>
    <source>
        <tissue evidence="2">Blood</tissue>
    </source>
</reference>
<dbReference type="Gene3D" id="3.40.190.10">
    <property type="entry name" value="Periplasmic binding protein-like II"/>
    <property type="match status" value="1"/>
</dbReference>
<organism evidence="2 3">
    <name type="scientific">Ophiophagus hannah</name>
    <name type="common">King cobra</name>
    <name type="synonym">Naja hannah</name>
    <dbReference type="NCBI Taxonomy" id="8665"/>
    <lineage>
        <taxon>Eukaryota</taxon>
        <taxon>Metazoa</taxon>
        <taxon>Chordata</taxon>
        <taxon>Craniata</taxon>
        <taxon>Vertebrata</taxon>
        <taxon>Euteleostomi</taxon>
        <taxon>Lepidosauria</taxon>
        <taxon>Squamata</taxon>
        <taxon>Bifurcata</taxon>
        <taxon>Unidentata</taxon>
        <taxon>Episquamata</taxon>
        <taxon>Toxicofera</taxon>
        <taxon>Serpentes</taxon>
        <taxon>Colubroidea</taxon>
        <taxon>Elapidae</taxon>
        <taxon>Elapinae</taxon>
        <taxon>Ophiophagus</taxon>
    </lineage>
</organism>
<feature type="non-terminal residue" evidence="2">
    <location>
        <position position="123"/>
    </location>
</feature>
<evidence type="ECO:0000313" key="2">
    <source>
        <dbReference type="EMBL" id="ETE62039.1"/>
    </source>
</evidence>
<dbReference type="EMBL" id="AZIM01003495">
    <property type="protein sequence ID" value="ETE62039.1"/>
    <property type="molecule type" value="Genomic_DNA"/>
</dbReference>
<name>V8NIE1_OPHHA</name>
<proteinExistence type="predicted"/>
<dbReference type="Pfam" id="PF00405">
    <property type="entry name" value="Transferrin"/>
    <property type="match status" value="1"/>
</dbReference>
<dbReference type="SUPFAM" id="SSF53850">
    <property type="entry name" value="Periplasmic binding protein-like II"/>
    <property type="match status" value="1"/>
</dbReference>
<keyword evidence="3" id="KW-1185">Reference proteome</keyword>
<accession>V8NIE1</accession>
<dbReference type="InterPro" id="IPR001156">
    <property type="entry name" value="Transferrin-like_dom"/>
</dbReference>
<comment type="caution">
    <text evidence="2">The sequence shown here is derived from an EMBL/GenBank/DDBJ whole genome shotgun (WGS) entry which is preliminary data.</text>
</comment>
<protein>
    <recommendedName>
        <fullName evidence="1">Transferrin-like domain-containing protein</fullName>
    </recommendedName>
</protein>
<dbReference type="PROSITE" id="PS51408">
    <property type="entry name" value="TRANSFERRIN_LIKE_4"/>
    <property type="match status" value="1"/>
</dbReference>
<gene>
    <name evidence="2" type="ORF">L345_12207</name>
</gene>